<reference evidence="2 3" key="1">
    <citation type="submission" date="2018-10" db="EMBL/GenBank/DDBJ databases">
        <title>Genomic Encyclopedia of Archaeal and Bacterial Type Strains, Phase II (KMG-II): from individual species to whole genera.</title>
        <authorList>
            <person name="Goeker M."/>
        </authorList>
    </citation>
    <scope>NUCLEOTIDE SEQUENCE [LARGE SCALE GENOMIC DNA]</scope>
    <source>
        <strain evidence="2 3">VM1</strain>
    </source>
</reference>
<keyword evidence="1" id="KW-0812">Transmembrane</keyword>
<name>A0A3M0BI50_9AQUI</name>
<sequence>MINIFLPFFEIVFLISLIFASISSIKVWLISKKLTNKLKKILPEGYTTEFFDIQSKNKYKDLNLQLQKIINMYEDNLPTEKIAKEMENLKSNFKFSKEFIDKLKEIFKEYNQNVYKWKKFGKISGYIALISGVISFITYYLVK</sequence>
<dbReference type="OrthoDB" id="9931709at2"/>
<proteinExistence type="predicted"/>
<keyword evidence="1" id="KW-0472">Membrane</keyword>
<evidence type="ECO:0000256" key="1">
    <source>
        <dbReference type="SAM" id="Phobius"/>
    </source>
</evidence>
<keyword evidence="1" id="KW-1133">Transmembrane helix</keyword>
<comment type="caution">
    <text evidence="2">The sequence shown here is derived from an EMBL/GenBank/DDBJ whole genome shotgun (WGS) entry which is preliminary data.</text>
</comment>
<dbReference type="Proteomes" id="UP000280842">
    <property type="component" value="Unassembled WGS sequence"/>
</dbReference>
<organism evidence="2 3">
    <name type="scientific">Hydrogenothermus marinus</name>
    <dbReference type="NCBI Taxonomy" id="133270"/>
    <lineage>
        <taxon>Bacteria</taxon>
        <taxon>Pseudomonadati</taxon>
        <taxon>Aquificota</taxon>
        <taxon>Aquificia</taxon>
        <taxon>Aquificales</taxon>
        <taxon>Hydrogenothermaceae</taxon>
        <taxon>Hydrogenothermus</taxon>
    </lineage>
</organism>
<feature type="transmembrane region" description="Helical" evidence="1">
    <location>
        <begin position="6"/>
        <end position="30"/>
    </location>
</feature>
<dbReference type="AlphaFoldDB" id="A0A3M0BI50"/>
<protein>
    <submittedName>
        <fullName evidence="2">Uncharacterized protein</fullName>
    </submittedName>
</protein>
<feature type="transmembrane region" description="Helical" evidence="1">
    <location>
        <begin position="123"/>
        <end position="142"/>
    </location>
</feature>
<gene>
    <name evidence="2" type="ORF">CLV39_1010</name>
</gene>
<dbReference type="RefSeq" id="WP_121923140.1">
    <property type="nucleotide sequence ID" value="NZ_REFO01000012.1"/>
</dbReference>
<evidence type="ECO:0000313" key="3">
    <source>
        <dbReference type="Proteomes" id="UP000280842"/>
    </source>
</evidence>
<keyword evidence="3" id="KW-1185">Reference proteome</keyword>
<accession>A0A3M0BI50</accession>
<evidence type="ECO:0000313" key="2">
    <source>
        <dbReference type="EMBL" id="RMA95999.1"/>
    </source>
</evidence>
<dbReference type="EMBL" id="REFO01000012">
    <property type="protein sequence ID" value="RMA95999.1"/>
    <property type="molecule type" value="Genomic_DNA"/>
</dbReference>